<keyword evidence="2" id="KW-1185">Reference proteome</keyword>
<dbReference type="Proteomes" id="UP001501455">
    <property type="component" value="Unassembled WGS sequence"/>
</dbReference>
<gene>
    <name evidence="1" type="ORF">GCM10019016_064320</name>
</gene>
<protein>
    <submittedName>
        <fullName evidence="1">Uncharacterized protein</fullName>
    </submittedName>
</protein>
<reference evidence="2" key="1">
    <citation type="journal article" date="2019" name="Int. J. Syst. Evol. Microbiol.">
        <title>The Global Catalogue of Microorganisms (GCM) 10K type strain sequencing project: providing services to taxonomists for standard genome sequencing and annotation.</title>
        <authorList>
            <consortium name="The Broad Institute Genomics Platform"/>
            <consortium name="The Broad Institute Genome Sequencing Center for Infectious Disease"/>
            <person name="Wu L."/>
            <person name="Ma J."/>
        </authorList>
    </citation>
    <scope>NUCLEOTIDE SEQUENCE [LARGE SCALE GENOMIC DNA]</scope>
    <source>
        <strain evidence="2">JCM 4816</strain>
    </source>
</reference>
<proteinExistence type="predicted"/>
<evidence type="ECO:0000313" key="1">
    <source>
        <dbReference type="EMBL" id="GAA3499328.1"/>
    </source>
</evidence>
<comment type="caution">
    <text evidence="1">The sequence shown here is derived from an EMBL/GenBank/DDBJ whole genome shotgun (WGS) entry which is preliminary data.</text>
</comment>
<sequence>MNVNAFTNPPTREGPTARFPGVVLGLKGGSGDLWRPVLRAVPIAKKRLANLGGGYNPFRKVFFDSSVSTRSQPYFHGVDPGLNVRLKGLSPFLLTQSHAVHGERL</sequence>
<accession>A0ABP6TX43</accession>
<evidence type="ECO:0000313" key="2">
    <source>
        <dbReference type="Proteomes" id="UP001501455"/>
    </source>
</evidence>
<dbReference type="EMBL" id="BAAAXF010000044">
    <property type="protein sequence ID" value="GAA3499328.1"/>
    <property type="molecule type" value="Genomic_DNA"/>
</dbReference>
<organism evidence="1 2">
    <name type="scientific">Streptomyces prasinosporus</name>
    <dbReference type="NCBI Taxonomy" id="68256"/>
    <lineage>
        <taxon>Bacteria</taxon>
        <taxon>Bacillati</taxon>
        <taxon>Actinomycetota</taxon>
        <taxon>Actinomycetes</taxon>
        <taxon>Kitasatosporales</taxon>
        <taxon>Streptomycetaceae</taxon>
        <taxon>Streptomyces</taxon>
        <taxon>Streptomyces albogriseolus group</taxon>
    </lineage>
</organism>
<name>A0ABP6TX43_9ACTN</name>